<dbReference type="PANTHER" id="PTHR24220">
    <property type="entry name" value="IMPORT ATP-BINDING PROTEIN"/>
    <property type="match status" value="1"/>
</dbReference>
<dbReference type="GO" id="GO:0005524">
    <property type="term" value="F:ATP binding"/>
    <property type="evidence" value="ECO:0007669"/>
    <property type="project" value="UniProtKB-KW"/>
</dbReference>
<dbReference type="EMBL" id="JACBZM010000001">
    <property type="protein sequence ID" value="NYI45590.1"/>
    <property type="molecule type" value="Genomic_DNA"/>
</dbReference>
<dbReference type="RefSeq" id="WP_179649197.1">
    <property type="nucleotide sequence ID" value="NZ_CP022295.1"/>
</dbReference>
<evidence type="ECO:0000313" key="6">
    <source>
        <dbReference type="EMBL" id="QSR24692.1"/>
    </source>
</evidence>
<dbReference type="InterPro" id="IPR003593">
    <property type="entry name" value="AAA+_ATPase"/>
</dbReference>
<evidence type="ECO:0000313" key="5">
    <source>
        <dbReference type="EMBL" id="NYI45590.1"/>
    </source>
</evidence>
<dbReference type="PROSITE" id="PS50893">
    <property type="entry name" value="ABC_TRANSPORTER_2"/>
    <property type="match status" value="1"/>
</dbReference>
<evidence type="ECO:0000259" key="4">
    <source>
        <dbReference type="PROSITE" id="PS50893"/>
    </source>
</evidence>
<dbReference type="EMBL" id="CP022295">
    <property type="protein sequence ID" value="QSR24692.1"/>
    <property type="molecule type" value="Genomic_DNA"/>
</dbReference>
<feature type="domain" description="ABC transporter" evidence="4">
    <location>
        <begin position="4"/>
        <end position="221"/>
    </location>
</feature>
<dbReference type="PROSITE" id="PS00211">
    <property type="entry name" value="ABC_TRANSPORTER_1"/>
    <property type="match status" value="1"/>
</dbReference>
<dbReference type="GO" id="GO:0022857">
    <property type="term" value="F:transmembrane transporter activity"/>
    <property type="evidence" value="ECO:0007669"/>
    <property type="project" value="TreeGrafter"/>
</dbReference>
<evidence type="ECO:0000256" key="3">
    <source>
        <dbReference type="ARBA" id="ARBA00022840"/>
    </source>
</evidence>
<dbReference type="Pfam" id="PF00005">
    <property type="entry name" value="ABC_tran"/>
    <property type="match status" value="1"/>
</dbReference>
<dbReference type="SMART" id="SM00382">
    <property type="entry name" value="AAA"/>
    <property type="match status" value="1"/>
</dbReference>
<keyword evidence="5" id="KW-0449">Lipoprotein</keyword>
<dbReference type="InterPro" id="IPR017871">
    <property type="entry name" value="ABC_transporter-like_CS"/>
</dbReference>
<name>A0A7Y9ZIP1_9ACTN</name>
<dbReference type="SUPFAM" id="SSF52540">
    <property type="entry name" value="P-loop containing nucleoside triphosphate hydrolases"/>
    <property type="match status" value="1"/>
</dbReference>
<dbReference type="Proteomes" id="UP000562045">
    <property type="component" value="Unassembled WGS sequence"/>
</dbReference>
<evidence type="ECO:0000256" key="2">
    <source>
        <dbReference type="ARBA" id="ARBA00022741"/>
    </source>
</evidence>
<dbReference type="GO" id="GO:0016887">
    <property type="term" value="F:ATP hydrolysis activity"/>
    <property type="evidence" value="ECO:0007669"/>
    <property type="project" value="InterPro"/>
</dbReference>
<evidence type="ECO:0000256" key="1">
    <source>
        <dbReference type="ARBA" id="ARBA00022448"/>
    </source>
</evidence>
<dbReference type="InterPro" id="IPR027417">
    <property type="entry name" value="P-loop_NTPase"/>
</dbReference>
<protein>
    <submittedName>
        <fullName evidence="5">ABC-type lipoprotein export system ATPase subunit</fullName>
    </submittedName>
    <submittedName>
        <fullName evidence="6">Macrolide ABC transporter ATP-binding protein</fullName>
    </submittedName>
</protein>
<dbReference type="GO" id="GO:0005886">
    <property type="term" value="C:plasma membrane"/>
    <property type="evidence" value="ECO:0007669"/>
    <property type="project" value="TreeGrafter"/>
</dbReference>
<reference evidence="6 8" key="1">
    <citation type="submission" date="2017-06" db="EMBL/GenBank/DDBJ databases">
        <title>Complete Genome Sequence of the Soil Carbazole-Degrading Bacterium Nocardioides aromaticivorans IC177.</title>
        <authorList>
            <person name="Vejarano F."/>
            <person name="Suzuki-Minakuchi C."/>
            <person name="Ohtsubo Y."/>
            <person name="Tsuda M."/>
            <person name="Okada K."/>
            <person name="Nojiri H."/>
        </authorList>
    </citation>
    <scope>NUCLEOTIDE SEQUENCE [LARGE SCALE GENOMIC DNA]</scope>
    <source>
        <strain evidence="6 8">IC177</strain>
    </source>
</reference>
<dbReference type="AlphaFoldDB" id="A0A7Y9ZIP1"/>
<gene>
    <name evidence="5" type="ORF">BJ993_002670</name>
    <name evidence="6" type="ORF">CFH99_03540</name>
</gene>
<keyword evidence="1" id="KW-0813">Transport</keyword>
<keyword evidence="3 6" id="KW-0067">ATP-binding</keyword>
<dbReference type="Gene3D" id="3.40.50.300">
    <property type="entry name" value="P-loop containing nucleotide triphosphate hydrolases"/>
    <property type="match status" value="1"/>
</dbReference>
<keyword evidence="8" id="KW-1185">Reference proteome</keyword>
<proteinExistence type="predicted"/>
<dbReference type="Proteomes" id="UP000662818">
    <property type="component" value="Chromosome"/>
</dbReference>
<accession>A0A7Y9ZIP1</accession>
<dbReference type="InterPro" id="IPR017911">
    <property type="entry name" value="MacB-like_ATP-bd"/>
</dbReference>
<dbReference type="InterPro" id="IPR015854">
    <property type="entry name" value="ABC_transpr_LolD-like"/>
</dbReference>
<dbReference type="InterPro" id="IPR003439">
    <property type="entry name" value="ABC_transporter-like_ATP-bd"/>
</dbReference>
<evidence type="ECO:0000313" key="8">
    <source>
        <dbReference type="Proteomes" id="UP000662818"/>
    </source>
</evidence>
<sequence>MSLIELGDVGFEVSGEVSRTVLHPTSLQIGTGEQIAITGPSGAGKTTLASIIGGLQSPSTGDYLFDGEPMTARSPRGLAAFRATNVGFVFQSAHLMDERTVLENVALGVVSTSVSRKVVVQRSEEALAKVGLEQRVGQRAATLSGGERQRVAVARALVKAPRLLIADEPTGSLDQATGAAVLELLFGLSADGVTLIVVSHDPRITDYAARVVRVVDGRVSA</sequence>
<keyword evidence="2" id="KW-0547">Nucleotide-binding</keyword>
<organism evidence="5 7">
    <name type="scientific">Nocardioides aromaticivorans</name>
    <dbReference type="NCBI Taxonomy" id="200618"/>
    <lineage>
        <taxon>Bacteria</taxon>
        <taxon>Bacillati</taxon>
        <taxon>Actinomycetota</taxon>
        <taxon>Actinomycetes</taxon>
        <taxon>Propionibacteriales</taxon>
        <taxon>Nocardioidaceae</taxon>
        <taxon>Nocardioides</taxon>
    </lineage>
</organism>
<reference evidence="5 7" key="2">
    <citation type="submission" date="2020-07" db="EMBL/GenBank/DDBJ databases">
        <title>Sequencing the genomes of 1000 actinobacteria strains.</title>
        <authorList>
            <person name="Klenk H.-P."/>
        </authorList>
    </citation>
    <scope>NUCLEOTIDE SEQUENCE [LARGE SCALE GENOMIC DNA]</scope>
    <source>
        <strain evidence="5 7">DSM 15131</strain>
    </source>
</reference>
<dbReference type="CDD" id="cd03255">
    <property type="entry name" value="ABC_MJ0796_LolCDE_FtsE"/>
    <property type="match status" value="1"/>
</dbReference>
<evidence type="ECO:0000313" key="7">
    <source>
        <dbReference type="Proteomes" id="UP000562045"/>
    </source>
</evidence>